<comment type="pathway">
    <text evidence="8">Cell wall biogenesis; peptidoglycan biosynthesis.</text>
</comment>
<dbReference type="GO" id="GO:0009252">
    <property type="term" value="P:peptidoglycan biosynthetic process"/>
    <property type="evidence" value="ECO:0007669"/>
    <property type="project" value="UniProtKB-UniRule"/>
</dbReference>
<dbReference type="NCBIfam" id="TIGR00067">
    <property type="entry name" value="glut_race"/>
    <property type="match status" value="1"/>
</dbReference>
<dbReference type="GO" id="GO:0071555">
    <property type="term" value="P:cell wall organization"/>
    <property type="evidence" value="ECO:0007669"/>
    <property type="project" value="UniProtKB-KW"/>
</dbReference>
<evidence type="ECO:0000256" key="6">
    <source>
        <dbReference type="ARBA" id="ARBA00023316"/>
    </source>
</evidence>
<feature type="active site" description="Proton donor/acceptor" evidence="8">
    <location>
        <position position="73"/>
    </location>
</feature>
<evidence type="ECO:0000313" key="10">
    <source>
        <dbReference type="Proteomes" id="UP000500741"/>
    </source>
</evidence>
<dbReference type="FunFam" id="3.40.50.1860:FF:000002">
    <property type="entry name" value="Glutamate racemase"/>
    <property type="match status" value="1"/>
</dbReference>
<evidence type="ECO:0000256" key="7">
    <source>
        <dbReference type="ARBA" id="ARBA00070053"/>
    </source>
</evidence>
<dbReference type="GO" id="GO:0042802">
    <property type="term" value="F:identical protein binding"/>
    <property type="evidence" value="ECO:0007669"/>
    <property type="project" value="UniProtKB-ARBA"/>
</dbReference>
<feature type="active site" description="Proton donor/acceptor" evidence="8">
    <location>
        <position position="184"/>
    </location>
</feature>
<dbReference type="RefSeq" id="WP_166010937.1">
    <property type="nucleotide sequence ID" value="NZ_CP049888.1"/>
</dbReference>
<evidence type="ECO:0000256" key="2">
    <source>
        <dbReference type="ARBA" id="ARBA00013090"/>
    </source>
</evidence>
<dbReference type="PANTHER" id="PTHR21198">
    <property type="entry name" value="GLUTAMATE RACEMASE"/>
    <property type="match status" value="1"/>
</dbReference>
<keyword evidence="4 8" id="KW-0573">Peptidoglycan synthesis</keyword>
<gene>
    <name evidence="8" type="primary">murI</name>
    <name evidence="9" type="ORF">G7084_05905</name>
</gene>
<comment type="function">
    <text evidence="8">Provides the (R)-glutamate required for cell wall biosynthesis.</text>
</comment>
<feature type="binding site" evidence="8">
    <location>
        <begin position="74"/>
        <end position="75"/>
    </location>
    <ligand>
        <name>substrate</name>
    </ligand>
</feature>
<evidence type="ECO:0000256" key="5">
    <source>
        <dbReference type="ARBA" id="ARBA00023235"/>
    </source>
</evidence>
<dbReference type="SUPFAM" id="SSF53681">
    <property type="entry name" value="Aspartate/glutamate racemase"/>
    <property type="match status" value="2"/>
</dbReference>
<keyword evidence="6 8" id="KW-0961">Cell wall biogenesis/degradation</keyword>
<feature type="binding site" evidence="8">
    <location>
        <begin position="42"/>
        <end position="43"/>
    </location>
    <ligand>
        <name>substrate</name>
    </ligand>
</feature>
<dbReference type="Gene3D" id="3.40.50.1860">
    <property type="match status" value="2"/>
</dbReference>
<comment type="catalytic activity">
    <reaction evidence="1 8">
        <text>L-glutamate = D-glutamate</text>
        <dbReference type="Rhea" id="RHEA:12813"/>
        <dbReference type="ChEBI" id="CHEBI:29985"/>
        <dbReference type="ChEBI" id="CHEBI:29986"/>
        <dbReference type="EC" id="5.1.1.3"/>
    </reaction>
</comment>
<dbReference type="KEGG" id="wco:G7084_05905"/>
<evidence type="ECO:0000256" key="3">
    <source>
        <dbReference type="ARBA" id="ARBA00022960"/>
    </source>
</evidence>
<dbReference type="EMBL" id="CP049888">
    <property type="protein sequence ID" value="QIL50892.1"/>
    <property type="molecule type" value="Genomic_DNA"/>
</dbReference>
<keyword evidence="3 8" id="KW-0133">Cell shape</keyword>
<dbReference type="InterPro" id="IPR018187">
    <property type="entry name" value="Asp/Glu_racemase_AS_1"/>
</dbReference>
<dbReference type="PROSITE" id="PS00924">
    <property type="entry name" value="ASP_GLU_RACEMASE_2"/>
    <property type="match status" value="1"/>
</dbReference>
<evidence type="ECO:0000256" key="4">
    <source>
        <dbReference type="ARBA" id="ARBA00022984"/>
    </source>
</evidence>
<dbReference type="PROSITE" id="PS00923">
    <property type="entry name" value="ASP_GLU_RACEMASE_1"/>
    <property type="match status" value="1"/>
</dbReference>
<dbReference type="Proteomes" id="UP000500741">
    <property type="component" value="Chromosome"/>
</dbReference>
<dbReference type="AlphaFoldDB" id="A0A6G8B0Z5"/>
<evidence type="ECO:0000256" key="8">
    <source>
        <dbReference type="HAMAP-Rule" id="MF_00258"/>
    </source>
</evidence>
<dbReference type="EC" id="5.1.1.3" evidence="2 8"/>
<reference evidence="9 10" key="1">
    <citation type="submission" date="2020-03" db="EMBL/GenBank/DDBJ databases">
        <title>Weissella sp. nov., isolated from Cybister lewisianus.</title>
        <authorList>
            <person name="Hyun D.-W."/>
            <person name="Bae J.-W."/>
        </authorList>
    </citation>
    <scope>NUCLEOTIDE SEQUENCE [LARGE SCALE GENOMIC DNA]</scope>
    <source>
        <strain evidence="9 10">HDW19</strain>
    </source>
</reference>
<name>A0A6G8B0Z5_9LACO</name>
<dbReference type="GO" id="GO:0008881">
    <property type="term" value="F:glutamate racemase activity"/>
    <property type="evidence" value="ECO:0007669"/>
    <property type="project" value="UniProtKB-UniRule"/>
</dbReference>
<dbReference type="HAMAP" id="MF_00258">
    <property type="entry name" value="Glu_racemase"/>
    <property type="match status" value="1"/>
</dbReference>
<keyword evidence="10" id="KW-1185">Reference proteome</keyword>
<feature type="binding site" evidence="8">
    <location>
        <begin position="10"/>
        <end position="11"/>
    </location>
    <ligand>
        <name>substrate</name>
    </ligand>
</feature>
<organism evidence="9 10">
    <name type="scientific">Weissella coleopterorum</name>
    <dbReference type="NCBI Taxonomy" id="2714949"/>
    <lineage>
        <taxon>Bacteria</taxon>
        <taxon>Bacillati</taxon>
        <taxon>Bacillota</taxon>
        <taxon>Bacilli</taxon>
        <taxon>Lactobacillales</taxon>
        <taxon>Lactobacillaceae</taxon>
        <taxon>Weissella</taxon>
    </lineage>
</organism>
<feature type="binding site" evidence="8">
    <location>
        <begin position="185"/>
        <end position="186"/>
    </location>
    <ligand>
        <name>substrate</name>
    </ligand>
</feature>
<dbReference type="InterPro" id="IPR001920">
    <property type="entry name" value="Asp/Glu_race"/>
</dbReference>
<proteinExistence type="inferred from homology"/>
<dbReference type="InterPro" id="IPR033134">
    <property type="entry name" value="Asp/Glu_racemase_AS_2"/>
</dbReference>
<dbReference type="UniPathway" id="UPA00219"/>
<dbReference type="Pfam" id="PF01177">
    <property type="entry name" value="Asp_Glu_race"/>
    <property type="match status" value="1"/>
</dbReference>
<evidence type="ECO:0000313" key="9">
    <source>
        <dbReference type="EMBL" id="QIL50892.1"/>
    </source>
</evidence>
<comment type="similarity">
    <text evidence="8">Belongs to the aspartate/glutamate racemases family.</text>
</comment>
<dbReference type="InterPro" id="IPR004391">
    <property type="entry name" value="Glu_race"/>
</dbReference>
<sequence>MDNRAIGYIDSGLGGLTVVKAALKRLPNEAVYYLGDTARMPYGPRSQAEVITFTRQMIQFLVEQKVKMVVIACNTATAAALTVMQNEFKIPILGVIAAGAKTAIERTQNKMVGVIATQGTVKMDSYVEAINQNATDVDVYQLAVPEFVTLVESGVTDDLTIQQVVDRNMKAFPNAKIDTLILGCTHFPLLESNIKNTMGAGVTIVDAGAETVTSVAKQLMQLDLNHQNDNFVDHHKDRYYTTGNVSRFKLLGEQWLERNDLHVQRLALIDQKLCLDEVI</sequence>
<dbReference type="PANTHER" id="PTHR21198:SF2">
    <property type="entry name" value="GLUTAMATE RACEMASE"/>
    <property type="match status" value="1"/>
</dbReference>
<dbReference type="InterPro" id="IPR015942">
    <property type="entry name" value="Asp/Glu/hydantoin_racemase"/>
</dbReference>
<dbReference type="GO" id="GO:0008360">
    <property type="term" value="P:regulation of cell shape"/>
    <property type="evidence" value="ECO:0007669"/>
    <property type="project" value="UniProtKB-KW"/>
</dbReference>
<accession>A0A6G8B0Z5</accession>
<keyword evidence="5 8" id="KW-0413">Isomerase</keyword>
<protein>
    <recommendedName>
        <fullName evidence="7 8">Glutamate racemase</fullName>
        <ecNumber evidence="2 8">5.1.1.3</ecNumber>
    </recommendedName>
</protein>
<evidence type="ECO:0000256" key="1">
    <source>
        <dbReference type="ARBA" id="ARBA00001602"/>
    </source>
</evidence>